<dbReference type="SMART" id="SM00534">
    <property type="entry name" value="MUTSac"/>
    <property type="match status" value="1"/>
</dbReference>
<dbReference type="InterPro" id="IPR007696">
    <property type="entry name" value="DNA_mismatch_repair_MutS_core"/>
</dbReference>
<dbReference type="Proteomes" id="UP000051521">
    <property type="component" value="Unassembled WGS sequence"/>
</dbReference>
<dbReference type="InterPro" id="IPR005747">
    <property type="entry name" value="MutS2"/>
</dbReference>
<dbReference type="Proteomes" id="UP000009326">
    <property type="component" value="Unassembled WGS sequence"/>
</dbReference>
<reference evidence="8 10" key="2">
    <citation type="journal article" date="2015" name="Genome Announc.">
        <title>Expanding the biotechnology potential of lactobacilli through comparative genomics of 213 strains and associated genera.</title>
        <authorList>
            <person name="Sun Z."/>
            <person name="Harris H.M."/>
            <person name="McCann A."/>
            <person name="Guo C."/>
            <person name="Argimon S."/>
            <person name="Zhang W."/>
            <person name="Yang X."/>
            <person name="Jeffery I.B."/>
            <person name="Cooney J.C."/>
            <person name="Kagawa T.F."/>
            <person name="Liu W."/>
            <person name="Song Y."/>
            <person name="Salvetti E."/>
            <person name="Wrobel A."/>
            <person name="Rasinkangas P."/>
            <person name="Parkhill J."/>
            <person name="Rea M.C."/>
            <person name="O'Sullivan O."/>
            <person name="Ritari J."/>
            <person name="Douillard F.P."/>
            <person name="Paul Ross R."/>
            <person name="Yang R."/>
            <person name="Briner A.E."/>
            <person name="Felis G.E."/>
            <person name="de Vos W.M."/>
            <person name="Barrangou R."/>
            <person name="Klaenhammer T.R."/>
            <person name="Caufield P.W."/>
            <person name="Cui Y."/>
            <person name="Zhang H."/>
            <person name="O'Toole P.W."/>
        </authorList>
    </citation>
    <scope>NUCLEOTIDE SEQUENCE [LARGE SCALE GENOMIC DNA]</scope>
    <source>
        <strain evidence="8 10">DSM 23908</strain>
    </source>
</reference>
<dbReference type="NCBIfam" id="TIGR01069">
    <property type="entry name" value="mutS2"/>
    <property type="match status" value="1"/>
</dbReference>
<keyword evidence="2" id="KW-0540">Nuclease</keyword>
<evidence type="ECO:0000256" key="1">
    <source>
        <dbReference type="ARBA" id="ARBA00022741"/>
    </source>
</evidence>
<dbReference type="PATRIC" id="fig|1423751.3.peg.1404"/>
<dbReference type="PANTHER" id="PTHR48466:SF2">
    <property type="entry name" value="OS10G0509000 PROTEIN"/>
    <property type="match status" value="1"/>
</dbReference>
<dbReference type="Gene3D" id="3.40.50.300">
    <property type="entry name" value="P-loop containing nucleotide triphosphate hydrolases"/>
    <property type="match status" value="1"/>
</dbReference>
<feature type="domain" description="DNA mismatch repair proteins mutS family" evidence="6">
    <location>
        <begin position="318"/>
        <end position="503"/>
    </location>
</feature>
<dbReference type="InterPro" id="IPR036187">
    <property type="entry name" value="DNA_mismatch_repair_MutS_sf"/>
</dbReference>
<keyword evidence="2" id="KW-0378">Hydrolase</keyword>
<dbReference type="GO" id="GO:0045910">
    <property type="term" value="P:negative regulation of DNA recombination"/>
    <property type="evidence" value="ECO:0007669"/>
    <property type="project" value="InterPro"/>
</dbReference>
<keyword evidence="4" id="KW-0238">DNA-binding</keyword>
<evidence type="ECO:0000313" key="10">
    <source>
        <dbReference type="Proteomes" id="UP000051521"/>
    </source>
</evidence>
<dbReference type="SMART" id="SM00533">
    <property type="entry name" value="MUTSd"/>
    <property type="match status" value="1"/>
</dbReference>
<dbReference type="InterPro" id="IPR027417">
    <property type="entry name" value="P-loop_NTPase"/>
</dbReference>
<sequence>MTDELDFARIKSLLADFAKTNKAKETIMRRQVTSNLAHVEQLLAETDQALKILATGQHMPFVDSEAIDPILLKAKKGLLLSADELEKVADYLRVMTLLKRFFARLASQAPLLNSYVQSLTELPELEEAIYDAIEHGIVADRADRDLARLRRQLTQDQAQIREGLNHFLTNKKYQPMVQDPLIVEKNDVLTIPMKANYKNQLNGQIVASSAGGKTVYWQPAKMVNLSAEIATVKMQITNIEYAILGALTAQVFENVHDINEDIAAITAIDEIMARARYSQSFDGKKPILNHENELELKAVRHPLLTKPVPLSVRLDQKQSVLMITGPNAGGKTVALKTVGLMILMTELGLFLPSEKPCLIPVMDRVWTLIGDHQSIDNSLSTFSAEMKQIAAITAGATTRSLILLDELGTGTDPNEGSAIAIGVLQELYLRGCLIVATTHYSAIKDFALQHNGFVTAEMDFDPNTLSPTYRLILNRIGDSRALWIAKKVGLSDRVLRLAENYLARDEFPLALKQVKLEAKRAHPSQPKKIFHKGDVVYISSIKKEGIFHSLEGQQAKVFVEKKFDLYPLRRLQLRRLAKELYPEGYNLDLLFVENWKDYKFNKDLARGSKKAFKELRRKEQNGN</sequence>
<name>I7LFZ4_9LACO</name>
<accession>I7LFZ4</accession>
<keyword evidence="1" id="KW-0547">Nucleotide-binding</keyword>
<evidence type="ECO:0000259" key="6">
    <source>
        <dbReference type="SMART" id="SM00534"/>
    </source>
</evidence>
<dbReference type="InterPro" id="IPR000432">
    <property type="entry name" value="DNA_mismatch_repair_MutS_C"/>
</dbReference>
<dbReference type="STRING" id="1423751.FC38_GL001361"/>
<keyword evidence="2" id="KW-0255">Endonuclease</keyword>
<dbReference type="InterPro" id="IPR045076">
    <property type="entry name" value="MutS"/>
</dbReference>
<keyword evidence="10" id="KW-1185">Reference proteome</keyword>
<evidence type="ECO:0000313" key="8">
    <source>
        <dbReference type="EMBL" id="KRN09746.1"/>
    </source>
</evidence>
<protein>
    <submittedName>
        <fullName evidence="8">DNA mismatch repair protein</fullName>
    </submittedName>
    <submittedName>
        <fullName evidence="7">MutS domain V</fullName>
    </submittedName>
</protein>
<evidence type="ECO:0000256" key="4">
    <source>
        <dbReference type="ARBA" id="ARBA00023125"/>
    </source>
</evidence>
<feature type="domain" description="DNA mismatch repair protein MutS core" evidence="5">
    <location>
        <begin position="5"/>
        <end position="307"/>
    </location>
</feature>
<dbReference type="EMBL" id="CAKC01000054">
    <property type="protein sequence ID" value="CCI87138.1"/>
    <property type="molecule type" value="Genomic_DNA"/>
</dbReference>
<dbReference type="GO" id="GO:0030983">
    <property type="term" value="F:mismatched DNA binding"/>
    <property type="evidence" value="ECO:0007669"/>
    <property type="project" value="InterPro"/>
</dbReference>
<dbReference type="RefSeq" id="WP_008473276.1">
    <property type="nucleotide sequence ID" value="NZ_AYZO01000040.1"/>
</dbReference>
<comment type="caution">
    <text evidence="7">The sequence shown here is derived from an EMBL/GenBank/DDBJ whole genome shotgun (WGS) entry which is preliminary data.</text>
</comment>
<dbReference type="GO" id="GO:0016887">
    <property type="term" value="F:ATP hydrolysis activity"/>
    <property type="evidence" value="ECO:0007669"/>
    <property type="project" value="InterPro"/>
</dbReference>
<dbReference type="GO" id="GO:0006298">
    <property type="term" value="P:mismatch repair"/>
    <property type="evidence" value="ECO:0007669"/>
    <property type="project" value="InterPro"/>
</dbReference>
<dbReference type="GO" id="GO:0140664">
    <property type="term" value="F:ATP-dependent DNA damage sensor activity"/>
    <property type="evidence" value="ECO:0007669"/>
    <property type="project" value="InterPro"/>
</dbReference>
<dbReference type="PIRSF" id="PIRSF005814">
    <property type="entry name" value="MutS_YshD"/>
    <property type="match status" value="1"/>
</dbReference>
<dbReference type="AlphaFoldDB" id="I7LFZ4"/>
<evidence type="ECO:0000256" key="3">
    <source>
        <dbReference type="ARBA" id="ARBA00022840"/>
    </source>
</evidence>
<evidence type="ECO:0000256" key="2">
    <source>
        <dbReference type="ARBA" id="ARBA00022759"/>
    </source>
</evidence>
<reference evidence="7 9" key="1">
    <citation type="submission" date="2012-06" db="EMBL/GenBank/DDBJ databases">
        <title>Draft genome sequence of Lactobacillus gigeriorum CRBIP 24.85T, isolated from chicken crop.</title>
        <authorList>
            <person name="Cousin S."/>
            <person name="Ma L."/>
            <person name="Creno S."/>
            <person name="Clermont D."/>
            <person name="Loux V."/>
            <person name="Bizet C."/>
            <person name="Bouchier C."/>
        </authorList>
    </citation>
    <scope>NUCLEOTIDE SEQUENCE [LARGE SCALE GENOMIC DNA]</scope>
    <source>
        <strain evidence="9">CRBIP 24.85T</strain>
        <strain evidence="7">Type strain: CRBIP 24.85</strain>
    </source>
</reference>
<evidence type="ECO:0000259" key="5">
    <source>
        <dbReference type="SMART" id="SM00533"/>
    </source>
</evidence>
<organism evidence="7 9">
    <name type="scientific">Lactobacillus gigeriorum DSM 23908 = CRBIP 24.85</name>
    <dbReference type="NCBI Taxonomy" id="1423751"/>
    <lineage>
        <taxon>Bacteria</taxon>
        <taxon>Bacillati</taxon>
        <taxon>Bacillota</taxon>
        <taxon>Bacilli</taxon>
        <taxon>Lactobacillales</taxon>
        <taxon>Lactobacillaceae</taxon>
        <taxon>Lactobacillus</taxon>
    </lineage>
</organism>
<dbReference type="SUPFAM" id="SSF52540">
    <property type="entry name" value="P-loop containing nucleoside triphosphate hydrolases"/>
    <property type="match status" value="1"/>
</dbReference>
<dbReference type="GO" id="GO:0004519">
    <property type="term" value="F:endonuclease activity"/>
    <property type="evidence" value="ECO:0007669"/>
    <property type="project" value="UniProtKB-KW"/>
</dbReference>
<dbReference type="PANTHER" id="PTHR48466">
    <property type="entry name" value="OS10G0509000 PROTEIN-RELATED"/>
    <property type="match status" value="1"/>
</dbReference>
<evidence type="ECO:0000313" key="9">
    <source>
        <dbReference type="Proteomes" id="UP000009326"/>
    </source>
</evidence>
<dbReference type="SUPFAM" id="SSF48334">
    <property type="entry name" value="DNA repair protein MutS, domain III"/>
    <property type="match status" value="1"/>
</dbReference>
<proteinExistence type="predicted"/>
<dbReference type="OrthoDB" id="9808166at2"/>
<dbReference type="EMBL" id="AYZO01000040">
    <property type="protein sequence ID" value="KRN09746.1"/>
    <property type="molecule type" value="Genomic_DNA"/>
</dbReference>
<keyword evidence="3" id="KW-0067">ATP-binding</keyword>
<dbReference type="Pfam" id="PF00488">
    <property type="entry name" value="MutS_V"/>
    <property type="match status" value="1"/>
</dbReference>
<dbReference type="GO" id="GO:0005524">
    <property type="term" value="F:ATP binding"/>
    <property type="evidence" value="ECO:0007669"/>
    <property type="project" value="UniProtKB-KW"/>
</dbReference>
<gene>
    <name evidence="7" type="ORF">BN52_02985</name>
    <name evidence="8" type="ORF">FC38_GL001361</name>
</gene>
<evidence type="ECO:0000313" key="7">
    <source>
        <dbReference type="EMBL" id="CCI87138.1"/>
    </source>
</evidence>